<evidence type="ECO:0000313" key="2">
    <source>
        <dbReference type="EMBL" id="KAF4303228.1"/>
    </source>
</evidence>
<keyword evidence="1" id="KW-0175">Coiled coil</keyword>
<protein>
    <recommendedName>
        <fullName evidence="4">Geranylgeranyl pyrophosphate synthetase protein</fullName>
    </recommendedName>
</protein>
<name>A0A8H4IQ45_9PEZI</name>
<dbReference type="Proteomes" id="UP000572817">
    <property type="component" value="Unassembled WGS sequence"/>
</dbReference>
<dbReference type="AlphaFoldDB" id="A0A8H4IQ45"/>
<dbReference type="OrthoDB" id="5393654at2759"/>
<accession>A0A8H4IQ45</accession>
<comment type="caution">
    <text evidence="2">The sequence shown here is derived from an EMBL/GenBank/DDBJ whole genome shotgun (WGS) entry which is preliminary data.</text>
</comment>
<evidence type="ECO:0000313" key="3">
    <source>
        <dbReference type="Proteomes" id="UP000572817"/>
    </source>
</evidence>
<evidence type="ECO:0008006" key="4">
    <source>
        <dbReference type="Google" id="ProtNLM"/>
    </source>
</evidence>
<proteinExistence type="predicted"/>
<dbReference type="EMBL" id="WWBZ02000062">
    <property type="protein sequence ID" value="KAF4303228.1"/>
    <property type="molecule type" value="Genomic_DNA"/>
</dbReference>
<evidence type="ECO:0000256" key="1">
    <source>
        <dbReference type="SAM" id="Coils"/>
    </source>
</evidence>
<gene>
    <name evidence="2" type="ORF">GTA08_BOTSDO08735</name>
</gene>
<feature type="coiled-coil region" evidence="1">
    <location>
        <begin position="276"/>
        <end position="303"/>
    </location>
</feature>
<sequence>MVKDLSVSADGQNHIPAISNCQYVGSYNWVDGDERPTILIPGGPPAWMPLDEPVQLKEDSGTYYRDANAARYSEYPMEPAICAISAQTASFATEDVDVFACASTLGNLLRFIRKVDKPFRFSVEAVGNTVFFIRRENSPTETIQGVRGYGHTFPEAYTTWEDGAKGSQSHQRLIKYNFAGLGCVVRFEGDGYLKHLDDERHLNPEILWDESKTTRLDARTGGRKVTQAAIFDLKTRSAKRMDQDVLGEEIPRLWASQIPNFVLAYHERGTFKDIRVQDVREDVQKWELENEGTLRQLAALIRQIASMVKGRADRRLEVRRKEVDVLEIREQMSDAPAALPDEMKAWWINGDLDKSDGFGDASSSEDELYLSAGSDTEGGAPLFDSDDESEKDYTACLAEDCGYCGRCCY</sequence>
<dbReference type="PANTHER" id="PTHR35179:SF2">
    <property type="entry name" value="START DOMAIN-CONTAINING PROTEIN"/>
    <property type="match status" value="1"/>
</dbReference>
<reference evidence="2" key="1">
    <citation type="submission" date="2020-04" db="EMBL/GenBank/DDBJ databases">
        <title>Genome Assembly and Annotation of Botryosphaeria dothidea sdau 11-99, a Latent Pathogen of Apple Fruit Ring Rot in China.</title>
        <authorList>
            <person name="Yu C."/>
            <person name="Diao Y."/>
            <person name="Lu Q."/>
            <person name="Zhao J."/>
            <person name="Cui S."/>
            <person name="Peng C."/>
            <person name="He B."/>
            <person name="Liu H."/>
        </authorList>
    </citation>
    <scope>NUCLEOTIDE SEQUENCE [LARGE SCALE GENOMIC DNA]</scope>
    <source>
        <strain evidence="2">Sdau11-99</strain>
    </source>
</reference>
<dbReference type="PANTHER" id="PTHR35179">
    <property type="entry name" value="PROTEIN CBG02620"/>
    <property type="match status" value="1"/>
</dbReference>
<organism evidence="2 3">
    <name type="scientific">Botryosphaeria dothidea</name>
    <dbReference type="NCBI Taxonomy" id="55169"/>
    <lineage>
        <taxon>Eukaryota</taxon>
        <taxon>Fungi</taxon>
        <taxon>Dikarya</taxon>
        <taxon>Ascomycota</taxon>
        <taxon>Pezizomycotina</taxon>
        <taxon>Dothideomycetes</taxon>
        <taxon>Dothideomycetes incertae sedis</taxon>
        <taxon>Botryosphaeriales</taxon>
        <taxon>Botryosphaeriaceae</taxon>
        <taxon>Botryosphaeria</taxon>
    </lineage>
</organism>
<keyword evidence="3" id="KW-1185">Reference proteome</keyword>